<keyword evidence="3" id="KW-1185">Reference proteome</keyword>
<dbReference type="AlphaFoldDB" id="A0AAV9DZP9"/>
<dbReference type="EMBL" id="JAUJYO010000010">
    <property type="protein sequence ID" value="KAK1306391.1"/>
    <property type="molecule type" value="Genomic_DNA"/>
</dbReference>
<gene>
    <name evidence="2" type="ORF">QJS10_CPA10g00975</name>
</gene>
<reference evidence="2" key="2">
    <citation type="submission" date="2023-06" db="EMBL/GenBank/DDBJ databases">
        <authorList>
            <person name="Ma L."/>
            <person name="Liu K.-W."/>
            <person name="Li Z."/>
            <person name="Hsiao Y.-Y."/>
            <person name="Qi Y."/>
            <person name="Fu T."/>
            <person name="Tang G."/>
            <person name="Zhang D."/>
            <person name="Sun W.-H."/>
            <person name="Liu D.-K."/>
            <person name="Li Y."/>
            <person name="Chen G.-Z."/>
            <person name="Liu X.-D."/>
            <person name="Liao X.-Y."/>
            <person name="Jiang Y.-T."/>
            <person name="Yu X."/>
            <person name="Hao Y."/>
            <person name="Huang J."/>
            <person name="Zhao X.-W."/>
            <person name="Ke S."/>
            <person name="Chen Y.-Y."/>
            <person name="Wu W.-L."/>
            <person name="Hsu J.-L."/>
            <person name="Lin Y.-F."/>
            <person name="Huang M.-D."/>
            <person name="Li C.-Y."/>
            <person name="Huang L."/>
            <person name="Wang Z.-W."/>
            <person name="Zhao X."/>
            <person name="Zhong W.-Y."/>
            <person name="Peng D.-H."/>
            <person name="Ahmad S."/>
            <person name="Lan S."/>
            <person name="Zhang J.-S."/>
            <person name="Tsai W.-C."/>
            <person name="Van De Peer Y."/>
            <person name="Liu Z.-J."/>
        </authorList>
    </citation>
    <scope>NUCLEOTIDE SEQUENCE</scope>
    <source>
        <strain evidence="2">CP</strain>
        <tissue evidence="2">Leaves</tissue>
    </source>
</reference>
<proteinExistence type="predicted"/>
<sequence length="93" mass="10519">MDPQRERQVGATAPRDAPLKPSSSMVSYIEQDESRDDLEGDEVVEDKSTCTQVDTDIDPDNLKGSFLSGPKTNQLLKNYRHHITYEYGMGRDE</sequence>
<evidence type="ECO:0000313" key="3">
    <source>
        <dbReference type="Proteomes" id="UP001180020"/>
    </source>
</evidence>
<evidence type="ECO:0000313" key="2">
    <source>
        <dbReference type="EMBL" id="KAK1306391.1"/>
    </source>
</evidence>
<reference evidence="2" key="1">
    <citation type="journal article" date="2023" name="Nat. Commun.">
        <title>Diploid and tetraploid genomes of Acorus and the evolution of monocots.</title>
        <authorList>
            <person name="Ma L."/>
            <person name="Liu K.W."/>
            <person name="Li Z."/>
            <person name="Hsiao Y.Y."/>
            <person name="Qi Y."/>
            <person name="Fu T."/>
            <person name="Tang G.D."/>
            <person name="Zhang D."/>
            <person name="Sun W.H."/>
            <person name="Liu D.K."/>
            <person name="Li Y."/>
            <person name="Chen G.Z."/>
            <person name="Liu X.D."/>
            <person name="Liao X.Y."/>
            <person name="Jiang Y.T."/>
            <person name="Yu X."/>
            <person name="Hao Y."/>
            <person name="Huang J."/>
            <person name="Zhao X.W."/>
            <person name="Ke S."/>
            <person name="Chen Y.Y."/>
            <person name="Wu W.L."/>
            <person name="Hsu J.L."/>
            <person name="Lin Y.F."/>
            <person name="Huang M.D."/>
            <person name="Li C.Y."/>
            <person name="Huang L."/>
            <person name="Wang Z.W."/>
            <person name="Zhao X."/>
            <person name="Zhong W.Y."/>
            <person name="Peng D.H."/>
            <person name="Ahmad S."/>
            <person name="Lan S."/>
            <person name="Zhang J.S."/>
            <person name="Tsai W.C."/>
            <person name="Van de Peer Y."/>
            <person name="Liu Z.J."/>
        </authorList>
    </citation>
    <scope>NUCLEOTIDE SEQUENCE</scope>
    <source>
        <strain evidence="2">CP</strain>
    </source>
</reference>
<evidence type="ECO:0000256" key="1">
    <source>
        <dbReference type="SAM" id="MobiDB-lite"/>
    </source>
</evidence>
<feature type="region of interest" description="Disordered" evidence="1">
    <location>
        <begin position="1"/>
        <end position="26"/>
    </location>
</feature>
<protein>
    <submittedName>
        <fullName evidence="2">Uncharacterized protein</fullName>
    </submittedName>
</protein>
<comment type="caution">
    <text evidence="2">The sequence shown here is derived from an EMBL/GenBank/DDBJ whole genome shotgun (WGS) entry which is preliminary data.</text>
</comment>
<dbReference type="Proteomes" id="UP001180020">
    <property type="component" value="Unassembled WGS sequence"/>
</dbReference>
<name>A0AAV9DZP9_ACOCL</name>
<organism evidence="2 3">
    <name type="scientific">Acorus calamus</name>
    <name type="common">Sweet flag</name>
    <dbReference type="NCBI Taxonomy" id="4465"/>
    <lineage>
        <taxon>Eukaryota</taxon>
        <taxon>Viridiplantae</taxon>
        <taxon>Streptophyta</taxon>
        <taxon>Embryophyta</taxon>
        <taxon>Tracheophyta</taxon>
        <taxon>Spermatophyta</taxon>
        <taxon>Magnoliopsida</taxon>
        <taxon>Liliopsida</taxon>
        <taxon>Acoraceae</taxon>
        <taxon>Acorus</taxon>
    </lineage>
</organism>
<accession>A0AAV9DZP9</accession>